<evidence type="ECO:0000313" key="1">
    <source>
        <dbReference type="EMBL" id="SUZ08726.1"/>
    </source>
</evidence>
<organism evidence="1">
    <name type="scientific">Blumeria graminis f. sp. tritici 96224</name>
    <dbReference type="NCBI Taxonomy" id="1268274"/>
    <lineage>
        <taxon>Eukaryota</taxon>
        <taxon>Fungi</taxon>
        <taxon>Dikarya</taxon>
        <taxon>Ascomycota</taxon>
        <taxon>Pezizomycotina</taxon>
        <taxon>Leotiomycetes</taxon>
        <taxon>Erysiphales</taxon>
        <taxon>Erysiphaceae</taxon>
        <taxon>Blumeria</taxon>
    </lineage>
</organism>
<proteinExistence type="predicted"/>
<dbReference type="OrthoDB" id="3549610at2759"/>
<name>A0A381L688_BLUGR</name>
<gene>
    <name evidence="1" type="ORF">BGT96224V2_LOCUS1856</name>
</gene>
<accession>A0A381L688</accession>
<reference evidence="1" key="1">
    <citation type="submission" date="2018-07" db="EMBL/GenBank/DDBJ databases">
        <authorList>
            <person name="Quirk P.G."/>
            <person name="Krulwich T.A."/>
        </authorList>
    </citation>
    <scope>NUCLEOTIDE SEQUENCE</scope>
    <source>
        <strain evidence="1">96224</strain>
    </source>
</reference>
<protein>
    <submittedName>
        <fullName evidence="1">Bgt-388-2</fullName>
    </submittedName>
</protein>
<dbReference type="AlphaFoldDB" id="A0A381L688"/>
<dbReference type="EMBL" id="UIGY01000028">
    <property type="protein sequence ID" value="SUZ08726.1"/>
    <property type="molecule type" value="Genomic_DNA"/>
</dbReference>
<sequence>MDVKSTPFIDSRHIRCTAPLESQDQFMESLKDELKTELVGTIFENVDSFYKKYFEGTT</sequence>